<accession>A0A327KY33</accession>
<dbReference type="CDD" id="cd07012">
    <property type="entry name" value="PBP2_Bug_TTT"/>
    <property type="match status" value="1"/>
</dbReference>
<protein>
    <recommendedName>
        <fullName evidence="5">MFS transporter</fullName>
    </recommendedName>
</protein>
<dbReference type="Gene3D" id="3.40.190.10">
    <property type="entry name" value="Periplasmic binding protein-like II"/>
    <property type="match status" value="1"/>
</dbReference>
<dbReference type="OrthoDB" id="9780943at2"/>
<feature type="chain" id="PRO_5016340847" description="MFS transporter" evidence="2">
    <location>
        <begin position="27"/>
        <end position="327"/>
    </location>
</feature>
<dbReference type="EMBL" id="NPEX01000113">
    <property type="protein sequence ID" value="RAI42996.1"/>
    <property type="molecule type" value="Genomic_DNA"/>
</dbReference>
<proteinExistence type="inferred from homology"/>
<dbReference type="PANTHER" id="PTHR42928:SF5">
    <property type="entry name" value="BLR1237 PROTEIN"/>
    <property type="match status" value="1"/>
</dbReference>
<dbReference type="PIRSF" id="PIRSF017082">
    <property type="entry name" value="YflP"/>
    <property type="match status" value="1"/>
</dbReference>
<comment type="similarity">
    <text evidence="1">Belongs to the UPF0065 (bug) family.</text>
</comment>
<organism evidence="3 4">
    <name type="scientific">Rhodoplanes roseus</name>
    <dbReference type="NCBI Taxonomy" id="29409"/>
    <lineage>
        <taxon>Bacteria</taxon>
        <taxon>Pseudomonadati</taxon>
        <taxon>Pseudomonadota</taxon>
        <taxon>Alphaproteobacteria</taxon>
        <taxon>Hyphomicrobiales</taxon>
        <taxon>Nitrobacteraceae</taxon>
        <taxon>Rhodoplanes</taxon>
    </lineage>
</organism>
<dbReference type="RefSeq" id="WP_111420146.1">
    <property type="nucleotide sequence ID" value="NZ_NPEX01000113.1"/>
</dbReference>
<reference evidence="3 4" key="1">
    <citation type="submission" date="2017-07" db="EMBL/GenBank/DDBJ databases">
        <title>Draft Genome Sequences of Select Purple Nonsulfur Bacteria.</title>
        <authorList>
            <person name="Lasarre B."/>
            <person name="Mckinlay J.B."/>
        </authorList>
    </citation>
    <scope>NUCLEOTIDE SEQUENCE [LARGE SCALE GENOMIC DNA]</scope>
    <source>
        <strain evidence="3 4">DSM 5909</strain>
    </source>
</reference>
<keyword evidence="2" id="KW-0732">Signal</keyword>
<evidence type="ECO:0000313" key="3">
    <source>
        <dbReference type="EMBL" id="RAI42996.1"/>
    </source>
</evidence>
<evidence type="ECO:0000256" key="1">
    <source>
        <dbReference type="ARBA" id="ARBA00006987"/>
    </source>
</evidence>
<keyword evidence="4" id="KW-1185">Reference proteome</keyword>
<sequence length="327" mass="34480">MTLRRFTPTPLAGLALLALLAGAAPAAAQTDAFPSRAIRLVVGFTAGGPTDVPARFLADKLSAALGVPVVVENKPGAGSMLAIRDVLSKPRDGYTLLACSYLDPVNTVLYKNPGYKLSDIAPVTLIARYDYAIGISKSLPVKTFKELVDYTKAHPNEVNYGHLGVGSFQNMVAKQLEKLTGIKMTAIPYKGAADAMQEIVAGRNHLYVGPPLVVMPLYEGGKVDIIAVTGTERLKSAPNVPTLEESGVPLVAFAWLGICAGAGTPQPVLDLLNSKIVPIVKSPEYRALVERSGSVAASSTIPEFQAVIEKSAADAAPIIEEFGLKME</sequence>
<evidence type="ECO:0008006" key="5">
    <source>
        <dbReference type="Google" id="ProtNLM"/>
    </source>
</evidence>
<dbReference type="SUPFAM" id="SSF53850">
    <property type="entry name" value="Periplasmic binding protein-like II"/>
    <property type="match status" value="1"/>
</dbReference>
<evidence type="ECO:0000313" key="4">
    <source>
        <dbReference type="Proteomes" id="UP000249130"/>
    </source>
</evidence>
<gene>
    <name evidence="3" type="ORF">CH341_16650</name>
</gene>
<dbReference type="Pfam" id="PF03401">
    <property type="entry name" value="TctC"/>
    <property type="match status" value="1"/>
</dbReference>
<dbReference type="PANTHER" id="PTHR42928">
    <property type="entry name" value="TRICARBOXYLATE-BINDING PROTEIN"/>
    <property type="match status" value="1"/>
</dbReference>
<dbReference type="AlphaFoldDB" id="A0A327KY33"/>
<dbReference type="Proteomes" id="UP000249130">
    <property type="component" value="Unassembled WGS sequence"/>
</dbReference>
<name>A0A327KY33_9BRAD</name>
<dbReference type="Gene3D" id="3.40.190.150">
    <property type="entry name" value="Bordetella uptake gene, domain 1"/>
    <property type="match status" value="1"/>
</dbReference>
<feature type="signal peptide" evidence="2">
    <location>
        <begin position="1"/>
        <end position="26"/>
    </location>
</feature>
<comment type="caution">
    <text evidence="3">The sequence shown here is derived from an EMBL/GenBank/DDBJ whole genome shotgun (WGS) entry which is preliminary data.</text>
</comment>
<dbReference type="InterPro" id="IPR042100">
    <property type="entry name" value="Bug_dom1"/>
</dbReference>
<dbReference type="InterPro" id="IPR005064">
    <property type="entry name" value="BUG"/>
</dbReference>
<evidence type="ECO:0000256" key="2">
    <source>
        <dbReference type="SAM" id="SignalP"/>
    </source>
</evidence>